<evidence type="ECO:0000313" key="4">
    <source>
        <dbReference type="Proteomes" id="UP001596052"/>
    </source>
</evidence>
<dbReference type="Proteomes" id="UP001596052">
    <property type="component" value="Unassembled WGS sequence"/>
</dbReference>
<feature type="coiled-coil region" evidence="1">
    <location>
        <begin position="78"/>
        <end position="105"/>
    </location>
</feature>
<evidence type="ECO:0000313" key="3">
    <source>
        <dbReference type="EMBL" id="MFC5453970.1"/>
    </source>
</evidence>
<dbReference type="EMBL" id="JBHSMQ010000001">
    <property type="protein sequence ID" value="MFC5453970.1"/>
    <property type="molecule type" value="Genomic_DNA"/>
</dbReference>
<dbReference type="RefSeq" id="WP_377163571.1">
    <property type="nucleotide sequence ID" value="NZ_JBHSMQ010000001.1"/>
</dbReference>
<comment type="caution">
    <text evidence="3">The sequence shown here is derived from an EMBL/GenBank/DDBJ whole genome shotgun (WGS) entry which is preliminary data.</text>
</comment>
<protein>
    <submittedName>
        <fullName evidence="3">Uncharacterized protein</fullName>
    </submittedName>
</protein>
<reference evidence="4" key="1">
    <citation type="journal article" date="2019" name="Int. J. Syst. Evol. Microbiol.">
        <title>The Global Catalogue of Microorganisms (GCM) 10K type strain sequencing project: providing services to taxonomists for standard genome sequencing and annotation.</title>
        <authorList>
            <consortium name="The Broad Institute Genomics Platform"/>
            <consortium name="The Broad Institute Genome Sequencing Center for Infectious Disease"/>
            <person name="Wu L."/>
            <person name="Ma J."/>
        </authorList>
    </citation>
    <scope>NUCLEOTIDE SEQUENCE [LARGE SCALE GENOMIC DNA]</scope>
    <source>
        <strain evidence="4">CGMCC 4.1469</strain>
    </source>
</reference>
<evidence type="ECO:0000256" key="2">
    <source>
        <dbReference type="SAM" id="SignalP"/>
    </source>
</evidence>
<keyword evidence="1" id="KW-0175">Coiled coil</keyword>
<keyword evidence="4" id="KW-1185">Reference proteome</keyword>
<proteinExistence type="predicted"/>
<keyword evidence="2" id="KW-0732">Signal</keyword>
<sequence>MKLGFVLACTVVCAGLAMSAPVAEKRTDDPGASAEIALLRLNYERELIEASLAPVKEQITTLGALEKQFAADRDYDDAITARDERKRLQNELARLDKELLLLQTREQTLRASLLPERIKLPLDNASLSGLRLEGGAITGWSKVGASATWKLPDLPPGGYEVMLRYRCGTAEGGKLLIKETRFTLTTSIETTLKGPEERSAGTLKVSDGSGTLTLSAAALITDNLMQLLALELVPATR</sequence>
<feature type="signal peptide" evidence="2">
    <location>
        <begin position="1"/>
        <end position="19"/>
    </location>
</feature>
<feature type="chain" id="PRO_5046321180" evidence="2">
    <location>
        <begin position="20"/>
        <end position="237"/>
    </location>
</feature>
<gene>
    <name evidence="3" type="ORF">ACFQDI_03795</name>
</gene>
<evidence type="ECO:0000256" key="1">
    <source>
        <dbReference type="SAM" id="Coils"/>
    </source>
</evidence>
<accession>A0ABW0KL51</accession>
<organism evidence="3 4">
    <name type="scientific">Prosthecobacter fluviatilis</name>
    <dbReference type="NCBI Taxonomy" id="445931"/>
    <lineage>
        <taxon>Bacteria</taxon>
        <taxon>Pseudomonadati</taxon>
        <taxon>Verrucomicrobiota</taxon>
        <taxon>Verrucomicrobiia</taxon>
        <taxon>Verrucomicrobiales</taxon>
        <taxon>Verrucomicrobiaceae</taxon>
        <taxon>Prosthecobacter</taxon>
    </lineage>
</organism>
<name>A0ABW0KL51_9BACT</name>